<dbReference type="InterPro" id="IPR020103">
    <property type="entry name" value="PsdUridine_synth_cat_dom_sf"/>
</dbReference>
<dbReference type="InterPro" id="IPR042214">
    <property type="entry name" value="TruD_catalytic"/>
</dbReference>
<feature type="region of interest" description="Disordered" evidence="5">
    <location>
        <begin position="487"/>
        <end position="535"/>
    </location>
</feature>
<dbReference type="PANTHER" id="PTHR13326:SF31">
    <property type="entry name" value="PSEUDOURIDYLATE SYNTHASE 7 HOMOLOG"/>
    <property type="match status" value="1"/>
</dbReference>
<evidence type="ECO:0000256" key="1">
    <source>
        <dbReference type="ARBA" id="ARBA00007953"/>
    </source>
</evidence>
<feature type="region of interest" description="Disordered" evidence="5">
    <location>
        <begin position="1"/>
        <end position="46"/>
    </location>
</feature>
<evidence type="ECO:0000256" key="5">
    <source>
        <dbReference type="SAM" id="MobiDB-lite"/>
    </source>
</evidence>
<dbReference type="GO" id="GO:0003723">
    <property type="term" value="F:RNA binding"/>
    <property type="evidence" value="ECO:0007669"/>
    <property type="project" value="InterPro"/>
</dbReference>
<feature type="compositionally biased region" description="Low complexity" evidence="5">
    <location>
        <begin position="523"/>
        <end position="535"/>
    </location>
</feature>
<dbReference type="Pfam" id="PF01142">
    <property type="entry name" value="TruD"/>
    <property type="match status" value="2"/>
</dbReference>
<keyword evidence="2" id="KW-0819">tRNA processing</keyword>
<proteinExistence type="inferred from homology"/>
<reference evidence="7" key="1">
    <citation type="submission" date="2020-05" db="UniProtKB">
        <authorList>
            <consortium name="EnsemblMetazoa"/>
        </authorList>
    </citation>
    <scope>IDENTIFICATION</scope>
    <source>
        <strain evidence="7">USDA</strain>
    </source>
</reference>
<feature type="region of interest" description="Disordered" evidence="5">
    <location>
        <begin position="689"/>
        <end position="746"/>
    </location>
</feature>
<dbReference type="KEGG" id="scac:106084466"/>
<evidence type="ECO:0000259" key="6">
    <source>
        <dbReference type="PROSITE" id="PS50984"/>
    </source>
</evidence>
<evidence type="ECO:0000256" key="4">
    <source>
        <dbReference type="ARBA" id="ARBA00036943"/>
    </source>
</evidence>
<feature type="compositionally biased region" description="Basic residues" evidence="5">
    <location>
        <begin position="1"/>
        <end position="16"/>
    </location>
</feature>
<dbReference type="PANTHER" id="PTHR13326">
    <property type="entry name" value="TRNA PSEUDOURIDINE SYNTHASE D"/>
    <property type="match status" value="1"/>
</dbReference>
<dbReference type="InterPro" id="IPR001656">
    <property type="entry name" value="PsdUridine_synth_TruD"/>
</dbReference>
<dbReference type="GO" id="GO:0005634">
    <property type="term" value="C:nucleus"/>
    <property type="evidence" value="ECO:0007669"/>
    <property type="project" value="TreeGrafter"/>
</dbReference>
<name>A0A1I8P886_STOCA</name>
<dbReference type="STRING" id="35570.A0A1I8P886"/>
<keyword evidence="3" id="KW-0413">Isomerase</keyword>
<dbReference type="EnsemblMetazoa" id="SCAU005743-RA">
    <property type="protein sequence ID" value="SCAU005743-PA"/>
    <property type="gene ID" value="SCAU005743"/>
</dbReference>
<dbReference type="GO" id="GO:0008033">
    <property type="term" value="P:tRNA processing"/>
    <property type="evidence" value="ECO:0007669"/>
    <property type="project" value="UniProtKB-KW"/>
</dbReference>
<keyword evidence="8" id="KW-1185">Reference proteome</keyword>
<evidence type="ECO:0000256" key="3">
    <source>
        <dbReference type="ARBA" id="ARBA00023235"/>
    </source>
</evidence>
<protein>
    <recommendedName>
        <fullName evidence="6">TRUD domain-containing protein</fullName>
    </recommendedName>
</protein>
<dbReference type="PROSITE" id="PS50984">
    <property type="entry name" value="TRUD"/>
    <property type="match status" value="1"/>
</dbReference>
<evidence type="ECO:0000256" key="2">
    <source>
        <dbReference type="ARBA" id="ARBA00022694"/>
    </source>
</evidence>
<evidence type="ECO:0000313" key="8">
    <source>
        <dbReference type="Proteomes" id="UP000095300"/>
    </source>
</evidence>
<dbReference type="AlphaFoldDB" id="A0A1I8P886"/>
<dbReference type="GO" id="GO:0009982">
    <property type="term" value="F:pseudouridine synthase activity"/>
    <property type="evidence" value="ECO:0007669"/>
    <property type="project" value="InterPro"/>
</dbReference>
<dbReference type="Gene3D" id="3.30.2350.20">
    <property type="entry name" value="TruD, catalytic domain"/>
    <property type="match status" value="2"/>
</dbReference>
<feature type="compositionally biased region" description="Basic and acidic residues" evidence="5">
    <location>
        <begin position="504"/>
        <end position="520"/>
    </location>
</feature>
<feature type="domain" description="TRUD" evidence="6">
    <location>
        <begin position="334"/>
        <end position="613"/>
    </location>
</feature>
<dbReference type="SUPFAM" id="SSF55120">
    <property type="entry name" value="Pseudouridine synthase"/>
    <property type="match status" value="1"/>
</dbReference>
<sequence length="746" mass="85333">MGKQVNKRFNRHQKRPYHNDNRKPFHNRRRDGGGSSGHGKRDGFVKRDRQNYTVRVSLKEDQVGITEYVSEGKGFTGVLKSRFSDFHVNEIDLNDKVLQLDNLEIPEAKEELLSPEELEKAKESLKDVISEEVWNQIKDLANAKYDHNARNDDSQIHVDVTELDKDKRTDVHKIIKKLYEGKLVSSTVGGENLGKEEEKKFIRVMKPKGRDRNRWTFPEEYVHFLVHKENLDTSEVAVGIANKLNLRPSQVNYCGTKDKRAKTTQKFCIKKRTPRQIVGAIKQMYGVKIGNFEFHKEVLKLGQLKGNRFRIALRHLDGERENIENSLQGIKEKGFINYFGLQRFGNSATVPTYEVGVALLRADYKLACELILKPRENDMHFLKNIREKWWKDRDSKAAADMFRTDRFIEKKLLDGLAQYGENDYASALRKIPRNMLLLYPHAFQSLIFNEMASRRIKEFGLKLMVGDLVYRNKDDLDEDIEIAEMGQEEEVAANEENSEETTPDNEKSEETKPDNEKTEAENENGNGNSNANSNESIFKRKVKALDEEDIKSGNYSIYDVVLPLPGHDITYPNNEIASWYEETLAKYELSSEKLKHNVKTFSMAGAYRKLLIKPSEMSWQFCSYATPEETLILSDFEKLVGKTLDDLKGKGGENKYEALVLDFCLPTAAYATMLLRELLKSDTSASHQSALESAAMKEVNKDTPSEENKGEKRSADEALGDDEENGNNSEVPTKVAKLAEEDQAGV</sequence>
<feature type="compositionally biased region" description="Basic and acidic residues" evidence="5">
    <location>
        <begin position="698"/>
        <end position="716"/>
    </location>
</feature>
<comment type="similarity">
    <text evidence="1">Belongs to the pseudouridine synthase TruD family.</text>
</comment>
<dbReference type="GO" id="GO:0001522">
    <property type="term" value="P:pseudouridine synthesis"/>
    <property type="evidence" value="ECO:0007669"/>
    <property type="project" value="InterPro"/>
</dbReference>
<dbReference type="OrthoDB" id="447290at2759"/>
<dbReference type="NCBIfam" id="TIGR00094">
    <property type="entry name" value="tRNA_TruD_broad"/>
    <property type="match status" value="1"/>
</dbReference>
<accession>A0A1I8P886</accession>
<organism evidence="7 8">
    <name type="scientific">Stomoxys calcitrans</name>
    <name type="common">Stable fly</name>
    <name type="synonym">Conops calcitrans</name>
    <dbReference type="NCBI Taxonomy" id="35570"/>
    <lineage>
        <taxon>Eukaryota</taxon>
        <taxon>Metazoa</taxon>
        <taxon>Ecdysozoa</taxon>
        <taxon>Arthropoda</taxon>
        <taxon>Hexapoda</taxon>
        <taxon>Insecta</taxon>
        <taxon>Pterygota</taxon>
        <taxon>Neoptera</taxon>
        <taxon>Endopterygota</taxon>
        <taxon>Diptera</taxon>
        <taxon>Brachycera</taxon>
        <taxon>Muscomorpha</taxon>
        <taxon>Muscoidea</taxon>
        <taxon>Muscidae</taxon>
        <taxon>Stomoxys</taxon>
    </lineage>
</organism>
<gene>
    <name evidence="7" type="primary">106084466</name>
</gene>
<dbReference type="InterPro" id="IPR011760">
    <property type="entry name" value="PsdUridine_synth_TruD_insert"/>
</dbReference>
<evidence type="ECO:0000313" key="7">
    <source>
        <dbReference type="EnsemblMetazoa" id="SCAU005743-PA"/>
    </source>
</evidence>
<dbReference type="CDD" id="cd02576">
    <property type="entry name" value="PseudoU_synth_ScPUS7"/>
    <property type="match status" value="1"/>
</dbReference>
<dbReference type="Proteomes" id="UP000095300">
    <property type="component" value="Unassembled WGS sequence"/>
</dbReference>
<feature type="compositionally biased region" description="Acidic residues" evidence="5">
    <location>
        <begin position="487"/>
        <end position="503"/>
    </location>
</feature>
<dbReference type="VEuPathDB" id="VectorBase:SCAU005743"/>
<comment type="catalytic activity">
    <reaction evidence="4">
        <text>a uridine in tRNA = a pseudouridine in tRNA</text>
        <dbReference type="Rhea" id="RHEA:54572"/>
        <dbReference type="Rhea" id="RHEA-COMP:13339"/>
        <dbReference type="Rhea" id="RHEA-COMP:13934"/>
        <dbReference type="ChEBI" id="CHEBI:65314"/>
        <dbReference type="ChEBI" id="CHEBI:65315"/>
    </reaction>
</comment>
<dbReference type="PIRSF" id="PIRSF037016">
    <property type="entry name" value="Pseudouridin_synth_euk_prd"/>
    <property type="match status" value="1"/>
</dbReference>